<proteinExistence type="inferred from homology"/>
<dbReference type="EMBL" id="MCRM02000001">
    <property type="protein sequence ID" value="PNV77026.1"/>
    <property type="molecule type" value="Genomic_DNA"/>
</dbReference>
<dbReference type="Pfam" id="PF01329">
    <property type="entry name" value="Pterin_4a"/>
    <property type="match status" value="1"/>
</dbReference>
<dbReference type="RefSeq" id="WP_010410037.1">
    <property type="nucleotide sequence ID" value="NZ_MCRM02000001.1"/>
</dbReference>
<protein>
    <recommendedName>
        <fullName evidence="3">4a-hydroxytetrahydrobiopterin dehydratase</fullName>
        <ecNumber evidence="3">4.2.1.96</ecNumber>
    </recommendedName>
</protein>
<keyword evidence="6" id="KW-1185">Reference proteome</keyword>
<comment type="catalytic activity">
    <reaction evidence="1">
        <text>(4aS,6R)-4a-hydroxy-L-erythro-5,6,7,8-tetrahydrobiopterin = (6R)-L-erythro-6,7-dihydrobiopterin + H2O</text>
        <dbReference type="Rhea" id="RHEA:11920"/>
        <dbReference type="ChEBI" id="CHEBI:15377"/>
        <dbReference type="ChEBI" id="CHEBI:15642"/>
        <dbReference type="ChEBI" id="CHEBI:43120"/>
        <dbReference type="EC" id="4.2.1.96"/>
    </reaction>
</comment>
<comment type="caution">
    <text evidence="5">The sequence shown here is derived from an EMBL/GenBank/DDBJ whole genome shotgun (WGS) entry which is preliminary data.</text>
</comment>
<name>A0ABX4YP72_9LEPT</name>
<dbReference type="Proteomes" id="UP000094669">
    <property type="component" value="Unassembled WGS sequence"/>
</dbReference>
<dbReference type="Gene3D" id="3.30.1360.20">
    <property type="entry name" value="Transcriptional coactivator/pterin dehydratase"/>
    <property type="match status" value="1"/>
</dbReference>
<organism evidence="5 6">
    <name type="scientific">Leptospira inadai serovar Lyme</name>
    <dbReference type="NCBI Taxonomy" id="293084"/>
    <lineage>
        <taxon>Bacteria</taxon>
        <taxon>Pseudomonadati</taxon>
        <taxon>Spirochaetota</taxon>
        <taxon>Spirochaetia</taxon>
        <taxon>Leptospirales</taxon>
        <taxon>Leptospiraceae</taxon>
        <taxon>Leptospira</taxon>
    </lineage>
</organism>
<evidence type="ECO:0000313" key="6">
    <source>
        <dbReference type="Proteomes" id="UP000094669"/>
    </source>
</evidence>
<dbReference type="SUPFAM" id="SSF55248">
    <property type="entry name" value="PCD-like"/>
    <property type="match status" value="1"/>
</dbReference>
<dbReference type="PANTHER" id="PTHR12599">
    <property type="entry name" value="PTERIN-4-ALPHA-CARBINOLAMINE DEHYDRATASE"/>
    <property type="match status" value="1"/>
</dbReference>
<evidence type="ECO:0000256" key="1">
    <source>
        <dbReference type="ARBA" id="ARBA00001554"/>
    </source>
</evidence>
<dbReference type="InterPro" id="IPR036428">
    <property type="entry name" value="PCD_sf"/>
</dbReference>
<reference evidence="5" key="1">
    <citation type="submission" date="2018-01" db="EMBL/GenBank/DDBJ databases">
        <title>Genomic characterization of Leptospira inadai serogroup Lyme isolated from captured rat in Brazil and comparative analysis with human reference strain.</title>
        <authorList>
            <person name="Moreno L.Z."/>
            <person name="Loureiro A.P."/>
            <person name="Miraglia F."/>
            <person name="Kremer F.S."/>
            <person name="Eslabao M.R."/>
            <person name="Dellagostin O.A."/>
            <person name="Lilenbaum W."/>
            <person name="Moreno A.M."/>
        </authorList>
    </citation>
    <scope>NUCLEOTIDE SEQUENCE [LARGE SCALE GENOMIC DNA]</scope>
    <source>
        <strain evidence="5">M34/99</strain>
    </source>
</reference>
<dbReference type="PANTHER" id="PTHR12599:SF0">
    <property type="entry name" value="PTERIN-4-ALPHA-CARBINOLAMINE DEHYDRATASE"/>
    <property type="match status" value="1"/>
</dbReference>
<evidence type="ECO:0000256" key="3">
    <source>
        <dbReference type="ARBA" id="ARBA00013252"/>
    </source>
</evidence>
<comment type="similarity">
    <text evidence="2">Belongs to the pterin-4-alpha-carbinolamine dehydratase family.</text>
</comment>
<gene>
    <name evidence="5" type="ORF">BES34_001790</name>
</gene>
<sequence length="102" mass="11669">MSSARKMDPEEIRKNLPDSWEVLPIDGVYRIRKNFPFSTYSEGIRFVNEIAREAERLDHHPDLKVGYGNVGLEVFTHSLKGLSNLDLELALFSEKAYKADVS</sequence>
<evidence type="ECO:0000256" key="2">
    <source>
        <dbReference type="ARBA" id="ARBA00006472"/>
    </source>
</evidence>
<accession>A0ABX4YP72</accession>
<evidence type="ECO:0000256" key="4">
    <source>
        <dbReference type="ARBA" id="ARBA00023239"/>
    </source>
</evidence>
<keyword evidence="4" id="KW-0456">Lyase</keyword>
<dbReference type="EC" id="4.2.1.96" evidence="3"/>
<dbReference type="CDD" id="cd00488">
    <property type="entry name" value="PCD_DCoH"/>
    <property type="match status" value="1"/>
</dbReference>
<evidence type="ECO:0000313" key="5">
    <source>
        <dbReference type="EMBL" id="PNV77026.1"/>
    </source>
</evidence>
<dbReference type="InterPro" id="IPR001533">
    <property type="entry name" value="Pterin_deHydtase"/>
</dbReference>